<dbReference type="GO" id="GO:0016020">
    <property type="term" value="C:membrane"/>
    <property type="evidence" value="ECO:0007669"/>
    <property type="project" value="InterPro"/>
</dbReference>
<gene>
    <name evidence="4" type="ORF">H1P_430022</name>
</gene>
<dbReference type="InterPro" id="IPR047684">
    <property type="entry name" value="Por_som-like"/>
</dbReference>
<dbReference type="InterPro" id="IPR001119">
    <property type="entry name" value="SLH_dom"/>
</dbReference>
<feature type="signal peptide" evidence="2">
    <location>
        <begin position="1"/>
        <end position="29"/>
    </location>
</feature>
<dbReference type="GO" id="GO:0008643">
    <property type="term" value="P:carbohydrate transport"/>
    <property type="evidence" value="ECO:0007669"/>
    <property type="project" value="InterPro"/>
</dbReference>
<evidence type="ECO:0000313" key="5">
    <source>
        <dbReference type="Proteomes" id="UP000320055"/>
    </source>
</evidence>
<dbReference type="EMBL" id="CAACVJ010000368">
    <property type="protein sequence ID" value="VEP16294.1"/>
    <property type="molecule type" value="Genomic_DNA"/>
</dbReference>
<feature type="chain" id="PRO_5022265797" evidence="2">
    <location>
        <begin position="30"/>
        <end position="553"/>
    </location>
</feature>
<dbReference type="RefSeq" id="WP_144866079.1">
    <property type="nucleotide sequence ID" value="NZ_LR213803.1"/>
</dbReference>
<keyword evidence="5" id="KW-1185">Reference proteome</keyword>
<dbReference type="PROSITE" id="PS51272">
    <property type="entry name" value="SLH"/>
    <property type="match status" value="1"/>
</dbReference>
<keyword evidence="2" id="KW-0732">Signal</keyword>
<dbReference type="InterPro" id="IPR007049">
    <property type="entry name" value="Carb-sel_porin_OprB"/>
</dbReference>
<evidence type="ECO:0000256" key="2">
    <source>
        <dbReference type="RuleBase" id="RU363072"/>
    </source>
</evidence>
<evidence type="ECO:0000256" key="1">
    <source>
        <dbReference type="ARBA" id="ARBA00008769"/>
    </source>
</evidence>
<dbReference type="InterPro" id="IPR038673">
    <property type="entry name" value="OprB_sf"/>
</dbReference>
<dbReference type="AlphaFoldDB" id="A0A563VXW2"/>
<dbReference type="GO" id="GO:0015288">
    <property type="term" value="F:porin activity"/>
    <property type="evidence" value="ECO:0007669"/>
    <property type="project" value="InterPro"/>
</dbReference>
<sequence>MRSKLRASFWSSSAVFGATLLAFSTPVLSQEANSAFFDESLQYNDPLLTNRDDVDSDPMNQVTNVNQLQDVSPADWAYEALRSLVDRYGCIAGFPNQTYRGNQALSRYEFAAGLNSCLNQIERLIASSEAVVREDVDTINRLTQEFEAELATISGRIDNLEGRTAFLEDNQFSTTTKLVGEVAFTLAGAFGEEEATDFFDDDIDEESPDLDSQIVFTDKVRLQLVSSFTGRDQLITRLSAANIGNSFQDETGTREGRFAHDFGVPDNDVVIDRLHYTFGLLDGDLQVTTMAVLAGHHFYAEAFNDGLNSGGGATGGLTRFSERSPIYRQGITRSSAGLGLRYSLGEKFEISAGYIAPGASDPDEGAGLFNGTYSAMGQFVFKPYEKLKVGVSYVRGFNNDGGSTLWGGTGTNLASLGFTESTTSNTYGAQFQWDISSFLSLRGWFAYADINLLGDGDADVMTYAGALVFPDLGKQGNLGALVVGAEPYLTDIELDSGNDNFADDIPLHVEAFYKYQLNDNISVTPGVIWLASPNQNADNDDIFIGAIRTTFSF</sequence>
<dbReference type="Gene3D" id="2.40.160.180">
    <property type="entry name" value="Carbohydrate-selective porin OprB"/>
    <property type="match status" value="1"/>
</dbReference>
<dbReference type="NCBIfam" id="NF033921">
    <property type="entry name" value="por_somb"/>
    <property type="match status" value="1"/>
</dbReference>
<evidence type="ECO:0000259" key="3">
    <source>
        <dbReference type="PROSITE" id="PS51272"/>
    </source>
</evidence>
<dbReference type="PANTHER" id="PTHR43308">
    <property type="entry name" value="OUTER MEMBRANE PROTEIN ALPHA-RELATED"/>
    <property type="match status" value="1"/>
</dbReference>
<protein>
    <submittedName>
        <fullName evidence="4">Carbohydrate-selective porin</fullName>
    </submittedName>
</protein>
<accession>A0A563VXW2</accession>
<evidence type="ECO:0000313" key="4">
    <source>
        <dbReference type="EMBL" id="VEP16294.1"/>
    </source>
</evidence>
<dbReference type="Pfam" id="PF00395">
    <property type="entry name" value="SLH"/>
    <property type="match status" value="1"/>
</dbReference>
<dbReference type="Pfam" id="PF04966">
    <property type="entry name" value="OprB"/>
    <property type="match status" value="1"/>
</dbReference>
<dbReference type="PANTHER" id="PTHR43308:SF1">
    <property type="entry name" value="OUTER MEMBRANE PROTEIN ALPHA"/>
    <property type="match status" value="1"/>
</dbReference>
<proteinExistence type="inferred from homology"/>
<name>A0A563VXW2_9CYAN</name>
<feature type="domain" description="SLH" evidence="3">
    <location>
        <begin position="64"/>
        <end position="128"/>
    </location>
</feature>
<reference evidence="4 5" key="1">
    <citation type="submission" date="2019-01" db="EMBL/GenBank/DDBJ databases">
        <authorList>
            <person name="Brito A."/>
        </authorList>
    </citation>
    <scope>NUCLEOTIDE SEQUENCE [LARGE SCALE GENOMIC DNA]</scope>
    <source>
        <strain evidence="4">1</strain>
    </source>
</reference>
<dbReference type="InterPro" id="IPR051465">
    <property type="entry name" value="Cell_Envelope_Struct_Comp"/>
</dbReference>
<organism evidence="4 5">
    <name type="scientific">Hyella patelloides LEGE 07179</name>
    <dbReference type="NCBI Taxonomy" id="945734"/>
    <lineage>
        <taxon>Bacteria</taxon>
        <taxon>Bacillati</taxon>
        <taxon>Cyanobacteriota</taxon>
        <taxon>Cyanophyceae</taxon>
        <taxon>Pleurocapsales</taxon>
        <taxon>Hyellaceae</taxon>
        <taxon>Hyella</taxon>
    </lineage>
</organism>
<comment type="similarity">
    <text evidence="1 2">Belongs to the OprB family.</text>
</comment>
<dbReference type="OrthoDB" id="568669at2"/>
<dbReference type="Proteomes" id="UP000320055">
    <property type="component" value="Unassembled WGS sequence"/>
</dbReference>